<comment type="caution">
    <text evidence="1">The sequence shown here is derived from an EMBL/GenBank/DDBJ whole genome shotgun (WGS) entry which is preliminary data.</text>
</comment>
<evidence type="ECO:0000313" key="3">
    <source>
        <dbReference type="Proteomes" id="UP001470230"/>
    </source>
</evidence>
<gene>
    <name evidence="2" type="ORF">M9Y10_032076</name>
    <name evidence="1" type="ORF">M9Y10_039796</name>
</gene>
<dbReference type="Proteomes" id="UP001470230">
    <property type="component" value="Unassembled WGS sequence"/>
</dbReference>
<organism evidence="1 3">
    <name type="scientific">Tritrichomonas musculus</name>
    <dbReference type="NCBI Taxonomy" id="1915356"/>
    <lineage>
        <taxon>Eukaryota</taxon>
        <taxon>Metamonada</taxon>
        <taxon>Parabasalia</taxon>
        <taxon>Tritrichomonadida</taxon>
        <taxon>Tritrichomonadidae</taxon>
        <taxon>Tritrichomonas</taxon>
    </lineage>
</organism>
<dbReference type="SUPFAM" id="SSF52058">
    <property type="entry name" value="L domain-like"/>
    <property type="match status" value="1"/>
</dbReference>
<evidence type="ECO:0000313" key="2">
    <source>
        <dbReference type="EMBL" id="KAK8839149.1"/>
    </source>
</evidence>
<protein>
    <submittedName>
        <fullName evidence="1">Uncharacterized protein</fullName>
    </submittedName>
</protein>
<name>A0ABR2GJ28_9EUKA</name>
<dbReference type="EMBL" id="JAPFFF010000052">
    <property type="protein sequence ID" value="KAK8839149.1"/>
    <property type="molecule type" value="Genomic_DNA"/>
</dbReference>
<dbReference type="Pfam" id="PF13306">
    <property type="entry name" value="LRR_5"/>
    <property type="match status" value="1"/>
</dbReference>
<proteinExistence type="predicted"/>
<accession>A0ABR2GJ28</accession>
<dbReference type="EMBL" id="JAPFFF010000598">
    <property type="protein sequence ID" value="KAK8833914.1"/>
    <property type="molecule type" value="Genomic_DNA"/>
</dbReference>
<sequence>MRLKKKPKILKYSEILFFKYYIQTDIFNILVFAARNSTSAQFPEYFKIISPFSFSVYRLISVELHEQVTRIEKAAFFDCVFLKYVFILQNSQLQVIGKMAFEHSTIGCFYIPPKVSCFFVNAFSDCNQLVIVEIDENSHLEEINYPHISEFESYIIMVPMKLRNLFKNNGN</sequence>
<dbReference type="Gene3D" id="3.80.10.10">
    <property type="entry name" value="Ribonuclease Inhibitor"/>
    <property type="match status" value="1"/>
</dbReference>
<dbReference type="InterPro" id="IPR026906">
    <property type="entry name" value="LRR_5"/>
</dbReference>
<reference evidence="1 3" key="1">
    <citation type="submission" date="2024-04" db="EMBL/GenBank/DDBJ databases">
        <title>Tritrichomonas musculus Genome.</title>
        <authorList>
            <person name="Alves-Ferreira E."/>
            <person name="Grigg M."/>
            <person name="Lorenzi H."/>
            <person name="Galac M."/>
        </authorList>
    </citation>
    <scope>NUCLEOTIDE SEQUENCE [LARGE SCALE GENOMIC DNA]</scope>
    <source>
        <strain evidence="1 3">EAF2021</strain>
    </source>
</reference>
<evidence type="ECO:0000313" key="1">
    <source>
        <dbReference type="EMBL" id="KAK8833914.1"/>
    </source>
</evidence>
<dbReference type="InterPro" id="IPR032675">
    <property type="entry name" value="LRR_dom_sf"/>
</dbReference>
<keyword evidence="3" id="KW-1185">Reference proteome</keyword>